<dbReference type="EMBL" id="JARVWT010000004">
    <property type="protein sequence ID" value="MDH2331822.1"/>
    <property type="molecule type" value="Genomic_DNA"/>
</dbReference>
<dbReference type="Pfam" id="PF02698">
    <property type="entry name" value="DUF218"/>
    <property type="match status" value="1"/>
</dbReference>
<feature type="domain" description="DUF218" evidence="1">
    <location>
        <begin position="8"/>
        <end position="64"/>
    </location>
</feature>
<evidence type="ECO:0000313" key="2">
    <source>
        <dbReference type="EMBL" id="MDH2331822.1"/>
    </source>
</evidence>
<protein>
    <submittedName>
        <fullName evidence="2">YdcF family protein</fullName>
    </submittedName>
</protein>
<dbReference type="InterPro" id="IPR014729">
    <property type="entry name" value="Rossmann-like_a/b/a_fold"/>
</dbReference>
<name>A0AAP3ZXZ6_PAEPO</name>
<dbReference type="InterPro" id="IPR003848">
    <property type="entry name" value="DUF218"/>
</dbReference>
<dbReference type="CDD" id="cd06259">
    <property type="entry name" value="YdcF-like"/>
    <property type="match status" value="1"/>
</dbReference>
<dbReference type="Gene3D" id="3.40.50.620">
    <property type="entry name" value="HUPs"/>
    <property type="match status" value="1"/>
</dbReference>
<gene>
    <name evidence="2" type="ORF">QDS18_13190</name>
</gene>
<reference evidence="2" key="1">
    <citation type="submission" date="2023-04" db="EMBL/GenBank/DDBJ databases">
        <title>Uncovering the Secrets of Slow-Growing Bacteria in Tropical Savanna Soil through Cultivation and Genomic Analysis.</title>
        <authorList>
            <person name="Goncalves O.S."/>
            <person name="Santana M.F."/>
        </authorList>
    </citation>
    <scope>NUCLEOTIDE SEQUENCE</scope>
    <source>
        <strain evidence="2">ANTI</strain>
    </source>
</reference>
<evidence type="ECO:0000259" key="1">
    <source>
        <dbReference type="Pfam" id="PF02698"/>
    </source>
</evidence>
<accession>A0AAP3ZXZ6</accession>
<proteinExistence type="predicted"/>
<sequence>MVRSLHVETTEWEFLKNVGVALGVPSESLLKEDKATNTFENVRFSLEVLQQQGIHPKKVVLVHSND</sequence>
<organism evidence="2 3">
    <name type="scientific">Paenibacillus polymyxa</name>
    <name type="common">Bacillus polymyxa</name>
    <dbReference type="NCBI Taxonomy" id="1406"/>
    <lineage>
        <taxon>Bacteria</taxon>
        <taxon>Bacillati</taxon>
        <taxon>Bacillota</taxon>
        <taxon>Bacilli</taxon>
        <taxon>Bacillales</taxon>
        <taxon>Paenibacillaceae</taxon>
        <taxon>Paenibacillus</taxon>
    </lineage>
</organism>
<evidence type="ECO:0000313" key="3">
    <source>
        <dbReference type="Proteomes" id="UP001229409"/>
    </source>
</evidence>
<dbReference type="RefSeq" id="WP_254664509.1">
    <property type="nucleotide sequence ID" value="NZ_JARVWT010000004.1"/>
</dbReference>
<dbReference type="AlphaFoldDB" id="A0AAP3ZXZ6"/>
<comment type="caution">
    <text evidence="2">The sequence shown here is derived from an EMBL/GenBank/DDBJ whole genome shotgun (WGS) entry which is preliminary data.</text>
</comment>
<dbReference type="Proteomes" id="UP001229409">
    <property type="component" value="Unassembled WGS sequence"/>
</dbReference>